<evidence type="ECO:0000313" key="1">
    <source>
        <dbReference type="EMBL" id="QNO41190.1"/>
    </source>
</evidence>
<dbReference type="AlphaFoldDB" id="A0A7G9XZK6"/>
<dbReference type="Gene3D" id="2.60.40.640">
    <property type="match status" value="1"/>
</dbReference>
<dbReference type="SUPFAM" id="SSF81296">
    <property type="entry name" value="E set domains"/>
    <property type="match status" value="1"/>
</dbReference>
<reference evidence="1" key="1">
    <citation type="submission" date="2020-06" db="EMBL/GenBank/DDBJ databases">
        <title>Unique genomic features of the anaerobic methanotrophic archaea.</title>
        <authorList>
            <person name="Chadwick G.L."/>
            <person name="Skennerton C.T."/>
            <person name="Laso-Perez R."/>
            <person name="Leu A.O."/>
            <person name="Speth D.R."/>
            <person name="Yu H."/>
            <person name="Morgan-Lang C."/>
            <person name="Hatzenpichler R."/>
            <person name="Goudeau D."/>
            <person name="Malmstrom R."/>
            <person name="Brazelton W.J."/>
            <person name="Woyke T."/>
            <person name="Hallam S.J."/>
            <person name="Tyson G.W."/>
            <person name="Wegener G."/>
            <person name="Boetius A."/>
            <person name="Orphan V."/>
        </authorList>
    </citation>
    <scope>NUCLEOTIDE SEQUENCE</scope>
</reference>
<evidence type="ECO:0008006" key="3">
    <source>
        <dbReference type="Google" id="ProtNLM"/>
    </source>
</evidence>
<proteinExistence type="predicted"/>
<dbReference type="InterPro" id="IPR014752">
    <property type="entry name" value="Arrestin-like_C"/>
</dbReference>
<dbReference type="InterPro" id="IPR014756">
    <property type="entry name" value="Ig_E-set"/>
</dbReference>
<sequence length="151" mass="16752">MFSKGKIDIAVPKTNFSTGEVISGIATLNMKKRAKASEFTISLICDQKITERRGTSRSTRTDRIYEFEQQLDGEKEYEGSGTYPFEIKIPEDVLGQQPQMPQLEGTLGTALGIAQSLTGMGATKRTSWYLLARLDIPWGVDTKEEVQITIG</sequence>
<protein>
    <recommendedName>
        <fullName evidence="3">Arrestin-like N-terminal domain-containing protein</fullName>
    </recommendedName>
</protein>
<dbReference type="EMBL" id="MT630607">
    <property type="protein sequence ID" value="QNO41190.1"/>
    <property type="molecule type" value="Genomic_DNA"/>
</dbReference>
<evidence type="ECO:0000313" key="2">
    <source>
        <dbReference type="EMBL" id="QNO41594.1"/>
    </source>
</evidence>
<name>A0A7G9XZK6_9EURY</name>
<organism evidence="1">
    <name type="scientific">Candidatus Methanogaster sp. ANME-2c ERB4</name>
    <dbReference type="NCBI Taxonomy" id="2759911"/>
    <lineage>
        <taxon>Archaea</taxon>
        <taxon>Methanobacteriati</taxon>
        <taxon>Methanobacteriota</taxon>
        <taxon>Stenosarchaea group</taxon>
        <taxon>Methanomicrobia</taxon>
        <taxon>Methanosarcinales</taxon>
        <taxon>ANME-2 cluster</taxon>
        <taxon>Candidatus Methanogasteraceae</taxon>
        <taxon>Candidatus Methanogaster</taxon>
    </lineage>
</organism>
<gene>
    <name evidence="1" type="ORF">JNOLDJLP_00014</name>
    <name evidence="2" type="ORF">OAEIHDOC_00014</name>
</gene>
<dbReference type="EMBL" id="MT630653">
    <property type="protein sequence ID" value="QNO41594.1"/>
    <property type="molecule type" value="Genomic_DNA"/>
</dbReference>
<accession>A0A7G9XZK6</accession>